<feature type="domain" description="CHASE" evidence="21">
    <location>
        <begin position="248"/>
        <end position="412"/>
    </location>
</feature>
<dbReference type="PROSITE" id="PS50110">
    <property type="entry name" value="RESPONSE_REGULATORY"/>
    <property type="match status" value="1"/>
</dbReference>
<feature type="transmembrane region" description="Helical" evidence="18">
    <location>
        <begin position="186"/>
        <end position="206"/>
    </location>
</feature>
<dbReference type="Gene3D" id="3.30.565.10">
    <property type="entry name" value="Histidine kinase-like ATPase, C-terminal domain"/>
    <property type="match status" value="1"/>
</dbReference>
<gene>
    <name evidence="22" type="ORF">DFP79_3455</name>
</gene>
<keyword evidence="6" id="KW-0808">Transferase</keyword>
<feature type="transmembrane region" description="Helical" evidence="18">
    <location>
        <begin position="39"/>
        <end position="67"/>
    </location>
</feature>
<dbReference type="CDD" id="cd16922">
    <property type="entry name" value="HATPase_EvgS-ArcB-TorS-like"/>
    <property type="match status" value="1"/>
</dbReference>
<evidence type="ECO:0000256" key="12">
    <source>
        <dbReference type="ARBA" id="ARBA00023012"/>
    </source>
</evidence>
<dbReference type="SMART" id="SM00448">
    <property type="entry name" value="REC"/>
    <property type="match status" value="1"/>
</dbReference>
<organism evidence="22 23">
    <name type="scientific">Marinomonas balearica</name>
    <dbReference type="NCBI Taxonomy" id="491947"/>
    <lineage>
        <taxon>Bacteria</taxon>
        <taxon>Pseudomonadati</taxon>
        <taxon>Pseudomonadota</taxon>
        <taxon>Gammaproteobacteria</taxon>
        <taxon>Oceanospirillales</taxon>
        <taxon>Oceanospirillaceae</taxon>
        <taxon>Marinomonas</taxon>
    </lineage>
</organism>
<dbReference type="InterPro" id="IPR011006">
    <property type="entry name" value="CheY-like_superfamily"/>
</dbReference>
<dbReference type="PANTHER" id="PTHR45339:SF5">
    <property type="entry name" value="HISTIDINE KINASE"/>
    <property type="match status" value="1"/>
</dbReference>
<dbReference type="InterPro" id="IPR042240">
    <property type="entry name" value="CHASE_sf"/>
</dbReference>
<dbReference type="SMART" id="SM01079">
    <property type="entry name" value="CHASE"/>
    <property type="match status" value="1"/>
</dbReference>
<evidence type="ECO:0000256" key="7">
    <source>
        <dbReference type="ARBA" id="ARBA00022692"/>
    </source>
</evidence>
<protein>
    <recommendedName>
        <fullName evidence="15">Sensory/regulatory protein RpfC</fullName>
        <ecNumber evidence="3">2.7.13.3</ecNumber>
    </recommendedName>
</protein>
<dbReference type="Gene3D" id="3.40.50.2300">
    <property type="match status" value="1"/>
</dbReference>
<keyword evidence="13 18" id="KW-0472">Membrane</keyword>
<dbReference type="AlphaFoldDB" id="A0A4R6M3F2"/>
<comment type="caution">
    <text evidence="22">The sequence shown here is derived from an EMBL/GenBank/DDBJ whole genome shotgun (WGS) entry which is preliminary data.</text>
</comment>
<dbReference type="SUPFAM" id="SSF52172">
    <property type="entry name" value="CheY-like"/>
    <property type="match status" value="1"/>
</dbReference>
<dbReference type="Proteomes" id="UP000294656">
    <property type="component" value="Unassembled WGS sequence"/>
</dbReference>
<evidence type="ECO:0000256" key="18">
    <source>
        <dbReference type="SAM" id="Phobius"/>
    </source>
</evidence>
<keyword evidence="17" id="KW-0175">Coiled coil</keyword>
<evidence type="ECO:0000256" key="6">
    <source>
        <dbReference type="ARBA" id="ARBA00022679"/>
    </source>
</evidence>
<feature type="domain" description="Histidine kinase" evidence="19">
    <location>
        <begin position="561"/>
        <end position="782"/>
    </location>
</feature>
<evidence type="ECO:0000256" key="13">
    <source>
        <dbReference type="ARBA" id="ARBA00023136"/>
    </source>
</evidence>
<dbReference type="RefSeq" id="WP_133505145.1">
    <property type="nucleotide sequence ID" value="NZ_SNXC01000016.1"/>
</dbReference>
<evidence type="ECO:0000259" key="20">
    <source>
        <dbReference type="PROSITE" id="PS50110"/>
    </source>
</evidence>
<name>A0A4R6M3F2_9GAMM</name>
<dbReference type="GO" id="GO:0005886">
    <property type="term" value="C:plasma membrane"/>
    <property type="evidence" value="ECO:0007669"/>
    <property type="project" value="UniProtKB-SubCell"/>
</dbReference>
<evidence type="ECO:0000256" key="3">
    <source>
        <dbReference type="ARBA" id="ARBA00012438"/>
    </source>
</evidence>
<evidence type="ECO:0000256" key="8">
    <source>
        <dbReference type="ARBA" id="ARBA00022741"/>
    </source>
</evidence>
<dbReference type="PROSITE" id="PS50839">
    <property type="entry name" value="CHASE"/>
    <property type="match status" value="1"/>
</dbReference>
<dbReference type="InterPro" id="IPR003594">
    <property type="entry name" value="HATPase_dom"/>
</dbReference>
<keyword evidence="11 18" id="KW-1133">Transmembrane helix</keyword>
<evidence type="ECO:0000256" key="11">
    <source>
        <dbReference type="ARBA" id="ARBA00022989"/>
    </source>
</evidence>
<evidence type="ECO:0000256" key="9">
    <source>
        <dbReference type="ARBA" id="ARBA00022777"/>
    </source>
</evidence>
<dbReference type="FunFam" id="3.30.565.10:FF:000010">
    <property type="entry name" value="Sensor histidine kinase RcsC"/>
    <property type="match status" value="1"/>
</dbReference>
<dbReference type="Pfam" id="PF00512">
    <property type="entry name" value="HisKA"/>
    <property type="match status" value="1"/>
</dbReference>
<sequence length="1057" mass="117792">MLKTLRVVFGSSTLYFLLGFVGQYFSISPEYAAIVWPSTGLAVIAVLMFGNAALLGVALGAFLLHLYISSVNYGSSSIALALCISVSVLVQVKISQHFTRPFYKRAFSDARYALKFIFIAGPVSCLFSAILATLSLYSFGLVEPQFLLISGFNWWLGEVIGVAFFVPWIAIFFPQFSGTHFSNPRQIASAFTLITLLTIFASHMIYEAELTKQQTEFENNAKFSAATLTRRAQGTISALSSIASYVKGSENVTPQEFATFARETLRYENSMQALSLNLVINGDEIETLTKRFSPYYEPFSFVVTQSDSSGNLIPSIPAERHVVVSYLYPMSGNERALGYDVYSQTDRRYALDKARDINSAYPTQALDLVQKELAVLLFFPIFLTDEKGEEYLYAYATAALRVKELAELAITQSQLVSSEFYLVDRKTDGSPYILIRRGDSYSDASKLLEDERNGNIRTIYSTDIPIGGHTWRMIKINNNAFIYPPWNLHLAIAGGVLVSGLVGWLIILIYSHTAQIEHQVLERTKALRKSNESLSQSREKLKIAKAEAEEANRAKSDFLANMSHEIRTPLNGVIGSLTLVLQNASIEKEQRGLLEISRQSALTLLEIINDILDLSKIEAGSFILDKKPVSLLELTQETGDLLRAKALEKNLVLNVPAEPLPFIEVLGDQLRIRQIILNLLGNALKFTHKGEVSLSITSRYDEGKYWVSMRVSDTGIGLSDEQINQLFQRFKQADSSTTRLYGGTGLGLSICKEIAGMMDGDVRVESELGVGSTFIFEAPFDGRELSSHPERSLIGQSVLICVSNSTLAHYLEKVFERWHASNIYIKDQSDDHFLNEGSTLFVVDEEVWESFKEYNNASKLAQEQASKKVVVLCARELRTNNDREQNVVSLLKPVQETALWDSICQLDRTNTVADPVNQRNAERIELTGNVLLVEDNHTNQIVGKGIIGLFGITVDIAENGQEALEKVQANKYHLIFMDCQMPVMDGYEATRRIRQLPKGSVTSSNVPIVALSANAMKGDDEKCIQAGMNGHVPKPISKKRIEEVLEQWLRSGDEEQV</sequence>
<feature type="transmembrane region" description="Helical" evidence="18">
    <location>
        <begin position="112"/>
        <end position="134"/>
    </location>
</feature>
<evidence type="ECO:0000256" key="10">
    <source>
        <dbReference type="ARBA" id="ARBA00022840"/>
    </source>
</evidence>
<evidence type="ECO:0000256" key="16">
    <source>
        <dbReference type="PROSITE-ProRule" id="PRU00169"/>
    </source>
</evidence>
<dbReference type="EC" id="2.7.13.3" evidence="3"/>
<evidence type="ECO:0000256" key="1">
    <source>
        <dbReference type="ARBA" id="ARBA00000085"/>
    </source>
</evidence>
<dbReference type="SUPFAM" id="SSF47384">
    <property type="entry name" value="Homodimeric domain of signal transducing histidine kinase"/>
    <property type="match status" value="1"/>
</dbReference>
<evidence type="ECO:0000313" key="22">
    <source>
        <dbReference type="EMBL" id="TDO95526.1"/>
    </source>
</evidence>
<dbReference type="InterPro" id="IPR005467">
    <property type="entry name" value="His_kinase_dom"/>
</dbReference>
<dbReference type="GO" id="GO:0005524">
    <property type="term" value="F:ATP binding"/>
    <property type="evidence" value="ECO:0007669"/>
    <property type="project" value="UniProtKB-KW"/>
</dbReference>
<dbReference type="InterPro" id="IPR036890">
    <property type="entry name" value="HATPase_C_sf"/>
</dbReference>
<evidence type="ECO:0000256" key="17">
    <source>
        <dbReference type="SAM" id="Coils"/>
    </source>
</evidence>
<dbReference type="OrthoDB" id="9797243at2"/>
<dbReference type="SMART" id="SM00387">
    <property type="entry name" value="HATPase_c"/>
    <property type="match status" value="1"/>
</dbReference>
<dbReference type="Gene3D" id="3.30.450.350">
    <property type="entry name" value="CHASE domain"/>
    <property type="match status" value="1"/>
</dbReference>
<keyword evidence="7 18" id="KW-0812">Transmembrane</keyword>
<comment type="subunit">
    <text evidence="14">At low DSF concentrations, interacts with RpfF.</text>
</comment>
<dbReference type="Pfam" id="PF03924">
    <property type="entry name" value="CHASE"/>
    <property type="match status" value="1"/>
</dbReference>
<keyword evidence="9 22" id="KW-0418">Kinase</keyword>
<feature type="transmembrane region" description="Helical" evidence="18">
    <location>
        <begin position="6"/>
        <end position="27"/>
    </location>
</feature>
<evidence type="ECO:0000256" key="4">
    <source>
        <dbReference type="ARBA" id="ARBA00022475"/>
    </source>
</evidence>
<evidence type="ECO:0000313" key="23">
    <source>
        <dbReference type="Proteomes" id="UP000294656"/>
    </source>
</evidence>
<evidence type="ECO:0000259" key="19">
    <source>
        <dbReference type="PROSITE" id="PS50109"/>
    </source>
</evidence>
<comment type="subcellular location">
    <subcellularLocation>
        <location evidence="2">Cell membrane</location>
        <topology evidence="2">Multi-pass membrane protein</topology>
    </subcellularLocation>
</comment>
<feature type="transmembrane region" description="Helical" evidence="18">
    <location>
        <begin position="154"/>
        <end position="174"/>
    </location>
</feature>
<proteinExistence type="predicted"/>
<dbReference type="InterPro" id="IPR007895">
    <property type="entry name" value="MASE1"/>
</dbReference>
<keyword evidence="8" id="KW-0547">Nucleotide-binding</keyword>
<dbReference type="Gene3D" id="1.10.287.130">
    <property type="match status" value="1"/>
</dbReference>
<dbReference type="EMBL" id="SNXC01000016">
    <property type="protein sequence ID" value="TDO95526.1"/>
    <property type="molecule type" value="Genomic_DNA"/>
</dbReference>
<accession>A0A4R6M3F2</accession>
<dbReference type="SUPFAM" id="SSF55874">
    <property type="entry name" value="ATPase domain of HSP90 chaperone/DNA topoisomerase II/histidine kinase"/>
    <property type="match status" value="1"/>
</dbReference>
<dbReference type="FunFam" id="1.10.287.130:FF:000002">
    <property type="entry name" value="Two-component osmosensing histidine kinase"/>
    <property type="match status" value="1"/>
</dbReference>
<feature type="transmembrane region" description="Helical" evidence="18">
    <location>
        <begin position="73"/>
        <end position="92"/>
    </location>
</feature>
<keyword evidence="10" id="KW-0067">ATP-binding</keyword>
<dbReference type="PANTHER" id="PTHR45339">
    <property type="entry name" value="HYBRID SIGNAL TRANSDUCTION HISTIDINE KINASE J"/>
    <property type="match status" value="1"/>
</dbReference>
<evidence type="ECO:0000256" key="5">
    <source>
        <dbReference type="ARBA" id="ARBA00022553"/>
    </source>
</evidence>
<dbReference type="CDD" id="cd17546">
    <property type="entry name" value="REC_hyHK_CKI1_RcsC-like"/>
    <property type="match status" value="1"/>
</dbReference>
<dbReference type="Pfam" id="PF02518">
    <property type="entry name" value="HATPase_c"/>
    <property type="match status" value="1"/>
</dbReference>
<feature type="coiled-coil region" evidence="17">
    <location>
        <begin position="527"/>
        <end position="561"/>
    </location>
</feature>
<evidence type="ECO:0000256" key="14">
    <source>
        <dbReference type="ARBA" id="ARBA00064003"/>
    </source>
</evidence>
<keyword evidence="4" id="KW-1003">Cell membrane</keyword>
<keyword evidence="5 16" id="KW-0597">Phosphoprotein</keyword>
<feature type="transmembrane region" description="Helical" evidence="18">
    <location>
        <begin position="486"/>
        <end position="510"/>
    </location>
</feature>
<dbReference type="CDD" id="cd00082">
    <property type="entry name" value="HisKA"/>
    <property type="match status" value="1"/>
</dbReference>
<dbReference type="InterPro" id="IPR004358">
    <property type="entry name" value="Sig_transdc_His_kin-like_C"/>
</dbReference>
<dbReference type="Pfam" id="PF05231">
    <property type="entry name" value="MASE1"/>
    <property type="match status" value="1"/>
</dbReference>
<comment type="catalytic activity">
    <reaction evidence="1">
        <text>ATP + protein L-histidine = ADP + protein N-phospho-L-histidine.</text>
        <dbReference type="EC" id="2.7.13.3"/>
    </reaction>
</comment>
<dbReference type="PRINTS" id="PR00344">
    <property type="entry name" value="BCTRLSENSOR"/>
</dbReference>
<keyword evidence="23" id="KW-1185">Reference proteome</keyword>
<dbReference type="SMART" id="SM00388">
    <property type="entry name" value="HisKA"/>
    <property type="match status" value="1"/>
</dbReference>
<evidence type="ECO:0000256" key="2">
    <source>
        <dbReference type="ARBA" id="ARBA00004651"/>
    </source>
</evidence>
<evidence type="ECO:0000259" key="21">
    <source>
        <dbReference type="PROSITE" id="PS50839"/>
    </source>
</evidence>
<dbReference type="Pfam" id="PF00072">
    <property type="entry name" value="Response_reg"/>
    <property type="match status" value="1"/>
</dbReference>
<feature type="modified residue" description="4-aspartylphosphate" evidence="16">
    <location>
        <position position="978"/>
    </location>
</feature>
<dbReference type="PROSITE" id="PS50109">
    <property type="entry name" value="HIS_KIN"/>
    <property type="match status" value="1"/>
</dbReference>
<dbReference type="InterPro" id="IPR006189">
    <property type="entry name" value="CHASE_dom"/>
</dbReference>
<dbReference type="InterPro" id="IPR003661">
    <property type="entry name" value="HisK_dim/P_dom"/>
</dbReference>
<feature type="domain" description="Response regulatory" evidence="20">
    <location>
        <begin position="929"/>
        <end position="1049"/>
    </location>
</feature>
<reference evidence="22 23" key="1">
    <citation type="submission" date="2019-03" db="EMBL/GenBank/DDBJ databases">
        <title>Genomic Encyclopedia of Type Strains, Phase III (KMG-III): the genomes of soil and plant-associated and newly described type strains.</title>
        <authorList>
            <person name="Whitman W."/>
        </authorList>
    </citation>
    <scope>NUCLEOTIDE SEQUENCE [LARGE SCALE GENOMIC DNA]</scope>
    <source>
        <strain evidence="22 23">CECT 7378</strain>
    </source>
</reference>
<dbReference type="InterPro" id="IPR036097">
    <property type="entry name" value="HisK_dim/P_sf"/>
</dbReference>
<evidence type="ECO:0000256" key="15">
    <source>
        <dbReference type="ARBA" id="ARBA00068150"/>
    </source>
</evidence>
<keyword evidence="12" id="KW-0902">Two-component regulatory system</keyword>
<dbReference type="InterPro" id="IPR001789">
    <property type="entry name" value="Sig_transdc_resp-reg_receiver"/>
</dbReference>
<dbReference type="GO" id="GO:0000155">
    <property type="term" value="F:phosphorelay sensor kinase activity"/>
    <property type="evidence" value="ECO:0007669"/>
    <property type="project" value="InterPro"/>
</dbReference>